<dbReference type="AlphaFoldDB" id="A0A3P7LDS7"/>
<keyword evidence="2" id="KW-1185">Reference proteome</keyword>
<name>A0A3P7LDS7_DIBLA</name>
<reference evidence="1 2" key="1">
    <citation type="submission" date="2018-11" db="EMBL/GenBank/DDBJ databases">
        <authorList>
            <consortium name="Pathogen Informatics"/>
        </authorList>
    </citation>
    <scope>NUCLEOTIDE SEQUENCE [LARGE SCALE GENOMIC DNA]</scope>
</reference>
<evidence type="ECO:0000313" key="2">
    <source>
        <dbReference type="Proteomes" id="UP000281553"/>
    </source>
</evidence>
<dbReference type="PANTHER" id="PTHR45913">
    <property type="entry name" value="EPM2A-INTERACTING PROTEIN 1"/>
    <property type="match status" value="1"/>
</dbReference>
<sequence length="560" mass="63543">MWVLHFIVTNRASHGVGYFDPSVVAAIPSLPHLFPPDFNDLDESLEIEHGLLVDDVIHQLCLHPMTSSEVLSAIPPQPRRSLATKTLVGEEQKYSLRPEVLVRRFDLFYPSYRLEVATQAKETVVTTLTQARKVNSTLFPVGFPIPPPPPCPRRRFVDHLNAPILRLLRCPTFIRLLRQLLDIGIKYGSQQSRWSDTLLELVLHLIIIALYEDFVAFVETGERPFLKAVCLVPEESESAEELEHLAEPRHWERPDHSASTNYSEQVLKEMEARKASVMTFVAEMHSCSWNPTGVDDVTKWLEETLEDRLTEAIAAINAEKAAAATATEVEVSEALCAQMCDGQLGEVILLVIRVIHFIVPRALNYRQFTTLLDEVGNNYHGLLLHSNGIEHPELAETEWLLMFYFLVDMTAHLNRLNFRMQGNGNTVLSLQQAMYALEKKLGPLITDFETDRLLHSEKRRAYKDACTVSGPQQNFDLHQLVGFIPCLLQSFKTRFGEFRAHTHLFSFITHPSECLLNTADLSYIPNVSVRHSEEEEVADLKASNMCMNKLKSLSVDIGRI</sequence>
<protein>
    <submittedName>
        <fullName evidence="1">Uncharacterized protein</fullName>
    </submittedName>
</protein>
<organism evidence="1 2">
    <name type="scientific">Dibothriocephalus latus</name>
    <name type="common">Fish tapeworm</name>
    <name type="synonym">Diphyllobothrium latum</name>
    <dbReference type="NCBI Taxonomy" id="60516"/>
    <lineage>
        <taxon>Eukaryota</taxon>
        <taxon>Metazoa</taxon>
        <taxon>Spiralia</taxon>
        <taxon>Lophotrochozoa</taxon>
        <taxon>Platyhelminthes</taxon>
        <taxon>Cestoda</taxon>
        <taxon>Eucestoda</taxon>
        <taxon>Diphyllobothriidea</taxon>
        <taxon>Diphyllobothriidae</taxon>
        <taxon>Dibothriocephalus</taxon>
    </lineage>
</organism>
<accession>A0A3P7LDS7</accession>
<dbReference type="PANTHER" id="PTHR45913:SF10">
    <property type="entry name" value="DUF4371 DOMAIN-CONTAINING PROTEIN"/>
    <property type="match status" value="1"/>
</dbReference>
<dbReference type="EMBL" id="UYRU01060996">
    <property type="protein sequence ID" value="VDN14974.1"/>
    <property type="molecule type" value="Genomic_DNA"/>
</dbReference>
<gene>
    <name evidence="1" type="ORF">DILT_LOCUS10805</name>
</gene>
<dbReference type="OrthoDB" id="6743767at2759"/>
<evidence type="ECO:0000313" key="1">
    <source>
        <dbReference type="EMBL" id="VDN14974.1"/>
    </source>
</evidence>
<dbReference type="Proteomes" id="UP000281553">
    <property type="component" value="Unassembled WGS sequence"/>
</dbReference>
<proteinExistence type="predicted"/>